<sequence length="175" mass="20343">MKTSRRIFDSETMLLIGDRLRQVRGQRTLEEFADKLGLARSTWSNYEAGRRLPSHEVLDLLWKVEGVPPDSILPGAKLARTVRTNQTDEWPHYIPVFWLFQRLHSRTSKELGEEESLKWWAEAFTFVAAETGNRLGQIAEQQDLYMEDAALSLCQELSTRSDDELMDFVRELRKA</sequence>
<protein>
    <submittedName>
        <fullName evidence="2">Transcriptional regulator, XRE family</fullName>
    </submittedName>
</protein>
<reference evidence="2" key="1">
    <citation type="submission" date="2007-04" db="EMBL/GenBank/DDBJ databases">
        <title>Complete sequence of chromosome of Rhodobacter sphaeroides ATCC 17025.</title>
        <authorList>
            <consortium name="US DOE Joint Genome Institute"/>
            <person name="Copeland A."/>
            <person name="Lucas S."/>
            <person name="Lapidus A."/>
            <person name="Barry K."/>
            <person name="Detter J.C."/>
            <person name="Glavina del Rio T."/>
            <person name="Hammon N."/>
            <person name="Israni S."/>
            <person name="Dalin E."/>
            <person name="Tice H."/>
            <person name="Pitluck S."/>
            <person name="Chertkov O."/>
            <person name="Brettin T."/>
            <person name="Bruce D."/>
            <person name="Han C."/>
            <person name="Schmutz J."/>
            <person name="Larimer F."/>
            <person name="Land M."/>
            <person name="Hauser L."/>
            <person name="Kyrpides N."/>
            <person name="Kim E."/>
            <person name="Richardson P."/>
            <person name="Mackenzie C."/>
            <person name="Choudhary M."/>
            <person name="Donohue T.J."/>
            <person name="Kaplan S."/>
        </authorList>
    </citation>
    <scope>NUCLEOTIDE SEQUENCE [LARGE SCALE GENOMIC DNA]</scope>
    <source>
        <strain evidence="2">ATCC 17025</strain>
    </source>
</reference>
<evidence type="ECO:0000313" key="2">
    <source>
        <dbReference type="EMBL" id="ABP70270.1"/>
    </source>
</evidence>
<dbReference type="Gene3D" id="1.10.260.40">
    <property type="entry name" value="lambda repressor-like DNA-binding domains"/>
    <property type="match status" value="1"/>
</dbReference>
<dbReference type="CDD" id="cd00093">
    <property type="entry name" value="HTH_XRE"/>
    <property type="match status" value="1"/>
</dbReference>
<dbReference type="Pfam" id="PF13560">
    <property type="entry name" value="HTH_31"/>
    <property type="match status" value="1"/>
</dbReference>
<dbReference type="PROSITE" id="PS50943">
    <property type="entry name" value="HTH_CROC1"/>
    <property type="match status" value="1"/>
</dbReference>
<feature type="domain" description="HTH cro/C1-type" evidence="1">
    <location>
        <begin position="28"/>
        <end position="72"/>
    </location>
</feature>
<organism evidence="2">
    <name type="scientific">Cereibacter sphaeroides (strain ATCC 17025 / ATH 2.4.3)</name>
    <name type="common">Rhodobacter sphaeroides</name>
    <dbReference type="NCBI Taxonomy" id="349102"/>
    <lineage>
        <taxon>Bacteria</taxon>
        <taxon>Pseudomonadati</taxon>
        <taxon>Pseudomonadota</taxon>
        <taxon>Alphaproteobacteria</taxon>
        <taxon>Rhodobacterales</taxon>
        <taxon>Paracoccaceae</taxon>
        <taxon>Cereibacter</taxon>
    </lineage>
</organism>
<dbReference type="EMBL" id="CP000661">
    <property type="protein sequence ID" value="ABP70270.1"/>
    <property type="molecule type" value="Genomic_DNA"/>
</dbReference>
<dbReference type="KEGG" id="rsq:Rsph17025_1373"/>
<dbReference type="AlphaFoldDB" id="A4WSA6"/>
<accession>A4WSA6</accession>
<dbReference type="SUPFAM" id="SSF47413">
    <property type="entry name" value="lambda repressor-like DNA-binding domains"/>
    <property type="match status" value="1"/>
</dbReference>
<dbReference type="GO" id="GO:0003677">
    <property type="term" value="F:DNA binding"/>
    <property type="evidence" value="ECO:0007669"/>
    <property type="project" value="InterPro"/>
</dbReference>
<gene>
    <name evidence="2" type="ordered locus">Rsph17025_1373</name>
</gene>
<dbReference type="BioCyc" id="RSPH349102:G1G8M-1411-MONOMER"/>
<dbReference type="InterPro" id="IPR001387">
    <property type="entry name" value="Cro/C1-type_HTH"/>
</dbReference>
<dbReference type="InterPro" id="IPR010982">
    <property type="entry name" value="Lambda_DNA-bd_dom_sf"/>
</dbReference>
<dbReference type="SMART" id="SM00530">
    <property type="entry name" value="HTH_XRE"/>
    <property type="match status" value="1"/>
</dbReference>
<name>A4WSA6_CERS5</name>
<dbReference type="HOGENOM" id="CLU_1531391_0_0_5"/>
<evidence type="ECO:0000259" key="1">
    <source>
        <dbReference type="PROSITE" id="PS50943"/>
    </source>
</evidence>
<proteinExistence type="predicted"/>